<dbReference type="EMBL" id="PGOL01000974">
    <property type="protein sequence ID" value="PKI62441.1"/>
    <property type="molecule type" value="Genomic_DNA"/>
</dbReference>
<name>A0A2I0K1K3_PUNGR</name>
<dbReference type="InterPro" id="IPR026960">
    <property type="entry name" value="RVT-Znf"/>
</dbReference>
<reference evidence="2 3" key="1">
    <citation type="submission" date="2017-11" db="EMBL/GenBank/DDBJ databases">
        <title>De-novo sequencing of pomegranate (Punica granatum L.) genome.</title>
        <authorList>
            <person name="Akparov Z."/>
            <person name="Amiraslanov A."/>
            <person name="Hajiyeva S."/>
            <person name="Abbasov M."/>
            <person name="Kaur K."/>
            <person name="Hamwieh A."/>
            <person name="Solovyev V."/>
            <person name="Salamov A."/>
            <person name="Braich B."/>
            <person name="Kosarev P."/>
            <person name="Mahmoud A."/>
            <person name="Hajiyev E."/>
            <person name="Babayeva S."/>
            <person name="Izzatullayeva V."/>
            <person name="Mammadov A."/>
            <person name="Mammadov A."/>
            <person name="Sharifova S."/>
            <person name="Ojaghi J."/>
            <person name="Eynullazada K."/>
            <person name="Bayramov B."/>
            <person name="Abdulazimova A."/>
            <person name="Shahmuradov I."/>
        </authorList>
    </citation>
    <scope>NUCLEOTIDE SEQUENCE [LARGE SCALE GENOMIC DNA]</scope>
    <source>
        <strain evidence="3">cv. AG2017</strain>
        <tissue evidence="2">Leaf</tissue>
    </source>
</reference>
<evidence type="ECO:0000313" key="3">
    <source>
        <dbReference type="Proteomes" id="UP000233551"/>
    </source>
</evidence>
<dbReference type="Proteomes" id="UP000233551">
    <property type="component" value="Unassembled WGS sequence"/>
</dbReference>
<sequence length="294" mass="34234">MECNYESRLLMGEAWAIRDGTNVRFWVDRWVQGCGPLINDTARVVEPIVRGRMICEFVTDVGTWDYSLMEGYLSHTKLLYIALHRPPARDQGENSFYWTFEPTGNFFVKTAYCFLAQVGWAEEDRVWKSIWSCRGPQRVRTFLWLAAHARLLTNEHRARRQLTSSALCEGCSCGQETTLHALRDCSRAQAVWRRIVLQSCQHDFFIMPLQRWLKCNLSGSDDHWAATFGIAYWLLWNWRNNDLFEEGFMRPSDKCQAISRVVESWKVTGDSGRESAQLRKCWKCIGWQCPPGPN</sequence>
<feature type="domain" description="Reverse transcriptase zinc-binding" evidence="1">
    <location>
        <begin position="106"/>
        <end position="192"/>
    </location>
</feature>
<evidence type="ECO:0000313" key="2">
    <source>
        <dbReference type="EMBL" id="PKI62441.1"/>
    </source>
</evidence>
<evidence type="ECO:0000259" key="1">
    <source>
        <dbReference type="Pfam" id="PF13966"/>
    </source>
</evidence>
<accession>A0A2I0K1K3</accession>
<protein>
    <recommendedName>
        <fullName evidence="1">Reverse transcriptase zinc-binding domain-containing protein</fullName>
    </recommendedName>
</protein>
<dbReference type="Pfam" id="PF13966">
    <property type="entry name" value="zf-RVT"/>
    <property type="match status" value="1"/>
</dbReference>
<keyword evidence="3" id="KW-1185">Reference proteome</keyword>
<gene>
    <name evidence="2" type="ORF">CRG98_017247</name>
</gene>
<proteinExistence type="predicted"/>
<dbReference type="AlphaFoldDB" id="A0A2I0K1K3"/>
<comment type="caution">
    <text evidence="2">The sequence shown here is derived from an EMBL/GenBank/DDBJ whole genome shotgun (WGS) entry which is preliminary data.</text>
</comment>
<organism evidence="2 3">
    <name type="scientific">Punica granatum</name>
    <name type="common">Pomegranate</name>
    <dbReference type="NCBI Taxonomy" id="22663"/>
    <lineage>
        <taxon>Eukaryota</taxon>
        <taxon>Viridiplantae</taxon>
        <taxon>Streptophyta</taxon>
        <taxon>Embryophyta</taxon>
        <taxon>Tracheophyta</taxon>
        <taxon>Spermatophyta</taxon>
        <taxon>Magnoliopsida</taxon>
        <taxon>eudicotyledons</taxon>
        <taxon>Gunneridae</taxon>
        <taxon>Pentapetalae</taxon>
        <taxon>rosids</taxon>
        <taxon>malvids</taxon>
        <taxon>Myrtales</taxon>
        <taxon>Lythraceae</taxon>
        <taxon>Punica</taxon>
    </lineage>
</organism>